<proteinExistence type="predicted"/>
<protein>
    <submittedName>
        <fullName evidence="1">Uncharacterized protein</fullName>
    </submittedName>
</protein>
<evidence type="ECO:0000313" key="1">
    <source>
        <dbReference type="EMBL" id="CDP16190.1"/>
    </source>
</evidence>
<dbReference type="InParanoid" id="A0A068V635"/>
<evidence type="ECO:0000313" key="2">
    <source>
        <dbReference type="Proteomes" id="UP000295252"/>
    </source>
</evidence>
<dbReference type="Proteomes" id="UP000295252">
    <property type="component" value="Chromosome X"/>
</dbReference>
<dbReference type="AlphaFoldDB" id="A0A068V635"/>
<sequence>MDLKTNTPYLVSPIICIFPIISRAPAPAAGTQSLLWPDNSGSKEKMTSSFFGVIRALQTCSTDHINCNALILAAK</sequence>
<organism evidence="1 2">
    <name type="scientific">Coffea canephora</name>
    <name type="common">Robusta coffee</name>
    <dbReference type="NCBI Taxonomy" id="49390"/>
    <lineage>
        <taxon>Eukaryota</taxon>
        <taxon>Viridiplantae</taxon>
        <taxon>Streptophyta</taxon>
        <taxon>Embryophyta</taxon>
        <taxon>Tracheophyta</taxon>
        <taxon>Spermatophyta</taxon>
        <taxon>Magnoliopsida</taxon>
        <taxon>eudicotyledons</taxon>
        <taxon>Gunneridae</taxon>
        <taxon>Pentapetalae</taxon>
        <taxon>asterids</taxon>
        <taxon>lamiids</taxon>
        <taxon>Gentianales</taxon>
        <taxon>Rubiaceae</taxon>
        <taxon>Ixoroideae</taxon>
        <taxon>Gardenieae complex</taxon>
        <taxon>Bertiereae - Coffeeae clade</taxon>
        <taxon>Coffeeae</taxon>
        <taxon>Coffea</taxon>
    </lineage>
</organism>
<name>A0A068V635_COFCA</name>
<dbReference type="Gramene" id="CDP16190">
    <property type="protein sequence ID" value="CDP16190"/>
    <property type="gene ID" value="GSCOC_T00017281001"/>
</dbReference>
<gene>
    <name evidence="1" type="ORF">GSCOC_T00017281001</name>
</gene>
<reference evidence="2" key="1">
    <citation type="journal article" date="2014" name="Science">
        <title>The coffee genome provides insight into the convergent evolution of caffeine biosynthesis.</title>
        <authorList>
            <person name="Denoeud F."/>
            <person name="Carretero-Paulet L."/>
            <person name="Dereeper A."/>
            <person name="Droc G."/>
            <person name="Guyot R."/>
            <person name="Pietrella M."/>
            <person name="Zheng C."/>
            <person name="Alberti A."/>
            <person name="Anthony F."/>
            <person name="Aprea G."/>
            <person name="Aury J.M."/>
            <person name="Bento P."/>
            <person name="Bernard M."/>
            <person name="Bocs S."/>
            <person name="Campa C."/>
            <person name="Cenci A."/>
            <person name="Combes M.C."/>
            <person name="Crouzillat D."/>
            <person name="Da Silva C."/>
            <person name="Daddiego L."/>
            <person name="De Bellis F."/>
            <person name="Dussert S."/>
            <person name="Garsmeur O."/>
            <person name="Gayraud T."/>
            <person name="Guignon V."/>
            <person name="Jahn K."/>
            <person name="Jamilloux V."/>
            <person name="Joet T."/>
            <person name="Labadie K."/>
            <person name="Lan T."/>
            <person name="Leclercq J."/>
            <person name="Lepelley M."/>
            <person name="Leroy T."/>
            <person name="Li L.T."/>
            <person name="Librado P."/>
            <person name="Lopez L."/>
            <person name="Munoz A."/>
            <person name="Noel B."/>
            <person name="Pallavicini A."/>
            <person name="Perrotta G."/>
            <person name="Poncet V."/>
            <person name="Pot D."/>
            <person name="Priyono X."/>
            <person name="Rigoreau M."/>
            <person name="Rouard M."/>
            <person name="Rozas J."/>
            <person name="Tranchant-Dubreuil C."/>
            <person name="VanBuren R."/>
            <person name="Zhang Q."/>
            <person name="Andrade A.C."/>
            <person name="Argout X."/>
            <person name="Bertrand B."/>
            <person name="de Kochko A."/>
            <person name="Graziosi G."/>
            <person name="Henry R.J."/>
            <person name="Jayarama X."/>
            <person name="Ming R."/>
            <person name="Nagai C."/>
            <person name="Rounsley S."/>
            <person name="Sankoff D."/>
            <person name="Giuliano G."/>
            <person name="Albert V.A."/>
            <person name="Wincker P."/>
            <person name="Lashermes P."/>
        </authorList>
    </citation>
    <scope>NUCLEOTIDE SEQUENCE [LARGE SCALE GENOMIC DNA]</scope>
    <source>
        <strain evidence="2">cv. DH200-94</strain>
    </source>
</reference>
<dbReference type="EMBL" id="HG739202">
    <property type="protein sequence ID" value="CDP16190.1"/>
    <property type="molecule type" value="Genomic_DNA"/>
</dbReference>
<keyword evidence="2" id="KW-1185">Reference proteome</keyword>
<accession>A0A068V635</accession>